<comment type="similarity">
    <text evidence="1 6">Belongs to the glutaminase family.</text>
</comment>
<reference evidence="9" key="1">
    <citation type="journal article" date="2020" name="Syst. Appl. Microbiol.">
        <title>Streptomyces alkaliterrae sp. nov., isolated from an alkaline soil, and emended descriptions of Streptomyces alkaliphilus, Streptomyces calidiresistens and Streptomyces durbertensis.</title>
        <authorList>
            <person name="Swiecimska M."/>
            <person name="Golinska P."/>
            <person name="Nouioui I."/>
            <person name="Wypij M."/>
            <person name="Rai M."/>
            <person name="Sangal V."/>
            <person name="Goodfellow M."/>
        </authorList>
    </citation>
    <scope>NUCLEOTIDE SEQUENCE [LARGE SCALE GENOMIC DNA]</scope>
    <source>
        <strain evidence="9">DSM 104538</strain>
    </source>
</reference>
<feature type="compositionally biased region" description="Low complexity" evidence="7">
    <location>
        <begin position="36"/>
        <end position="52"/>
    </location>
</feature>
<accession>A0ABR6EF77</accession>
<keyword evidence="6" id="KW-0007">Acetylation</keyword>
<dbReference type="EC" id="3.5.1.2" evidence="3 6"/>
<evidence type="ECO:0000256" key="4">
    <source>
        <dbReference type="ARBA" id="ARBA00022801"/>
    </source>
</evidence>
<organism evidence="8 9">
    <name type="scientific">Streptomyces durbertensis</name>
    <dbReference type="NCBI Taxonomy" id="2448886"/>
    <lineage>
        <taxon>Bacteria</taxon>
        <taxon>Bacillati</taxon>
        <taxon>Actinomycetota</taxon>
        <taxon>Actinomycetes</taxon>
        <taxon>Kitasatosporales</taxon>
        <taxon>Streptomycetaceae</taxon>
        <taxon>Streptomyces</taxon>
    </lineage>
</organism>
<protein>
    <recommendedName>
        <fullName evidence="3 6">Glutaminase</fullName>
        <ecNumber evidence="3 6">3.5.1.2</ecNumber>
    </recommendedName>
</protein>
<name>A0ABR6EF77_9ACTN</name>
<feature type="binding site" evidence="6">
    <location>
        <position position="329"/>
    </location>
    <ligand>
        <name>substrate</name>
    </ligand>
</feature>
<evidence type="ECO:0000256" key="2">
    <source>
        <dbReference type="ARBA" id="ARBA00011881"/>
    </source>
</evidence>
<evidence type="ECO:0000256" key="5">
    <source>
        <dbReference type="ARBA" id="ARBA00049534"/>
    </source>
</evidence>
<comment type="catalytic activity">
    <reaction evidence="5 6">
        <text>L-glutamine + H2O = L-glutamate + NH4(+)</text>
        <dbReference type="Rhea" id="RHEA:15889"/>
        <dbReference type="ChEBI" id="CHEBI:15377"/>
        <dbReference type="ChEBI" id="CHEBI:28938"/>
        <dbReference type="ChEBI" id="CHEBI:29985"/>
        <dbReference type="ChEBI" id="CHEBI:58359"/>
        <dbReference type="EC" id="3.5.1.2"/>
    </reaction>
</comment>
<dbReference type="Pfam" id="PF04960">
    <property type="entry name" value="Glutaminase"/>
    <property type="match status" value="1"/>
</dbReference>
<dbReference type="Gene3D" id="3.40.710.10">
    <property type="entry name" value="DD-peptidase/beta-lactamase superfamily"/>
    <property type="match status" value="1"/>
</dbReference>
<feature type="binding site" evidence="6">
    <location>
        <position position="311"/>
    </location>
    <ligand>
        <name>substrate</name>
    </ligand>
</feature>
<comment type="subunit">
    <text evidence="2 6">Homotetramer.</text>
</comment>
<dbReference type="GO" id="GO:0004359">
    <property type="term" value="F:glutaminase activity"/>
    <property type="evidence" value="ECO:0007669"/>
    <property type="project" value="UniProtKB-EC"/>
</dbReference>
<dbReference type="SUPFAM" id="SSF56601">
    <property type="entry name" value="beta-lactamase/transpeptidase-like"/>
    <property type="match status" value="1"/>
</dbReference>
<dbReference type="PANTHER" id="PTHR12544">
    <property type="entry name" value="GLUTAMINASE"/>
    <property type="match status" value="1"/>
</dbReference>
<dbReference type="InterPro" id="IPR012338">
    <property type="entry name" value="Beta-lactam/transpept-like"/>
</dbReference>
<dbReference type="Proteomes" id="UP000766698">
    <property type="component" value="Unassembled WGS sequence"/>
</dbReference>
<gene>
    <name evidence="6" type="primary">glsA</name>
    <name evidence="8" type="ORF">GL263_10495</name>
</gene>
<dbReference type="NCBIfam" id="NF002133">
    <property type="entry name" value="PRK00971.1-2"/>
    <property type="match status" value="1"/>
</dbReference>
<feature type="binding site" evidence="6">
    <location>
        <position position="260"/>
    </location>
    <ligand>
        <name>substrate</name>
    </ligand>
</feature>
<evidence type="ECO:0000313" key="9">
    <source>
        <dbReference type="Proteomes" id="UP000766698"/>
    </source>
</evidence>
<dbReference type="NCBIfam" id="TIGR03814">
    <property type="entry name" value="Gln_ase"/>
    <property type="match status" value="1"/>
</dbReference>
<proteinExistence type="inferred from homology"/>
<comment type="caution">
    <text evidence="8">The sequence shown here is derived from an EMBL/GenBank/DDBJ whole genome shotgun (WGS) entry which is preliminary data.</text>
</comment>
<dbReference type="PANTHER" id="PTHR12544:SF29">
    <property type="entry name" value="GLUTAMINASE"/>
    <property type="match status" value="1"/>
</dbReference>
<evidence type="ECO:0000256" key="3">
    <source>
        <dbReference type="ARBA" id="ARBA00012918"/>
    </source>
</evidence>
<keyword evidence="9" id="KW-1185">Reference proteome</keyword>
<keyword evidence="4 6" id="KW-0378">Hydrolase</keyword>
<evidence type="ECO:0000256" key="6">
    <source>
        <dbReference type="HAMAP-Rule" id="MF_00313"/>
    </source>
</evidence>
<sequence length="375" mass="39314">MPPGGCRACCPCSPWTPAGADCGWWNASPTAGEWTSSRAARPPGSRCASSSSDPRRPAPRGARRSAAGHNERVNYQELLLHAMKAARPVLDRGRPADYIPALACADPQRFGMALATVDGEVHGVGDWREPFSVQSISKLFALALALSHGGATLWQRVSREPSGNPFNSLIQLESEQGIPRNPFINAGALVVTDALLSLTGDARGAVVDFLRQESGNPAIDTDRAVAESEAGHGHRNAALAHFMASFGNLHNPVDDVLDHYFAHCSISADCRDLALAGGFLARHGLRADGSRLLSRGDAKRINAVLLTCGTYDAAGDFAYRVGLPGKSGVGGGVLAIVPGRGAVCAWSPGLDAAGNSVGALAALEDFTERSDWSVF</sequence>
<evidence type="ECO:0000256" key="1">
    <source>
        <dbReference type="ARBA" id="ARBA00011076"/>
    </source>
</evidence>
<evidence type="ECO:0000256" key="7">
    <source>
        <dbReference type="SAM" id="MobiDB-lite"/>
    </source>
</evidence>
<feature type="binding site" evidence="6">
    <location>
        <position position="135"/>
    </location>
    <ligand>
        <name>substrate</name>
    </ligand>
</feature>
<feature type="binding site" evidence="6">
    <location>
        <position position="236"/>
    </location>
    <ligand>
        <name>substrate</name>
    </ligand>
</feature>
<feature type="region of interest" description="Disordered" evidence="7">
    <location>
        <begin position="32"/>
        <end position="68"/>
    </location>
</feature>
<evidence type="ECO:0000313" key="8">
    <source>
        <dbReference type="EMBL" id="MBB1243982.1"/>
    </source>
</evidence>
<feature type="binding site" evidence="6">
    <location>
        <position position="185"/>
    </location>
    <ligand>
        <name>substrate</name>
    </ligand>
</feature>
<dbReference type="EMBL" id="WMLF01000115">
    <property type="protein sequence ID" value="MBB1243982.1"/>
    <property type="molecule type" value="Genomic_DNA"/>
</dbReference>
<dbReference type="HAMAP" id="MF_00313">
    <property type="entry name" value="Glutaminase"/>
    <property type="match status" value="1"/>
</dbReference>
<feature type="binding site" evidence="6">
    <location>
        <position position="229"/>
    </location>
    <ligand>
        <name>substrate</name>
    </ligand>
</feature>
<dbReference type="InterPro" id="IPR015868">
    <property type="entry name" value="Glutaminase"/>
</dbReference>